<evidence type="ECO:0000256" key="1">
    <source>
        <dbReference type="ARBA" id="ARBA00023015"/>
    </source>
</evidence>
<protein>
    <submittedName>
        <fullName evidence="5">LacI family transcriptional regulator</fullName>
    </submittedName>
</protein>
<organism evidence="5 6">
    <name type="scientific">Sphingomonas sanguinis</name>
    <dbReference type="NCBI Taxonomy" id="33051"/>
    <lineage>
        <taxon>Bacteria</taxon>
        <taxon>Pseudomonadati</taxon>
        <taxon>Pseudomonadota</taxon>
        <taxon>Alphaproteobacteria</taxon>
        <taxon>Sphingomonadales</taxon>
        <taxon>Sphingomonadaceae</taxon>
        <taxon>Sphingomonas</taxon>
    </lineage>
</organism>
<comment type="caution">
    <text evidence="5">The sequence shown here is derived from an EMBL/GenBank/DDBJ whole genome shotgun (WGS) entry which is preliminary data.</text>
</comment>
<dbReference type="GO" id="GO:0000976">
    <property type="term" value="F:transcription cis-regulatory region binding"/>
    <property type="evidence" value="ECO:0007669"/>
    <property type="project" value="TreeGrafter"/>
</dbReference>
<dbReference type="Gene3D" id="3.40.50.2300">
    <property type="match status" value="2"/>
</dbReference>
<dbReference type="AlphaFoldDB" id="A0A147HX61"/>
<sequence length="354" mass="37984">MTDNITGGGDRRVRTIADLAQMAGVSPGTVSRALAGKALVNPETRARIQALADEHGFRPNQMASRLRTRRTGVIGIVVPLGHDRRQHLSDPFFMTMLGHLADALTENGYDVMLSRVIPEAADWLDRVVDSGMVDGVLLIGQSDQYDAIERVARRYRPLVAWGVTLPDQVHAAVGTDNALGGYLAGRRLIERGCRRIAFLGDIGAPEIRQRHDGVARAMAEAGLEGGPVQLPTHLASDVMEQEIGAHIDALLEEGALEEGSRRLSIDGIVAASDMIAMTAVRVLADRSIPVPDMLPVIGYDDLPLAAQAVPRITTIRQDIAAGAQAMVEALFTRIAGREAGSVVLDPELIPRETA</sequence>
<dbReference type="STRING" id="33051.SB4_03485"/>
<evidence type="ECO:0000313" key="6">
    <source>
        <dbReference type="Proteomes" id="UP000072867"/>
    </source>
</evidence>
<dbReference type="EMBL" id="LDTD01000066">
    <property type="protein sequence ID" value="KTT69527.1"/>
    <property type="molecule type" value="Genomic_DNA"/>
</dbReference>
<evidence type="ECO:0000259" key="4">
    <source>
        <dbReference type="PROSITE" id="PS50932"/>
    </source>
</evidence>
<dbReference type="PANTHER" id="PTHR30146">
    <property type="entry name" value="LACI-RELATED TRANSCRIPTIONAL REPRESSOR"/>
    <property type="match status" value="1"/>
</dbReference>
<dbReference type="GO" id="GO:0003700">
    <property type="term" value="F:DNA-binding transcription factor activity"/>
    <property type="evidence" value="ECO:0007669"/>
    <property type="project" value="TreeGrafter"/>
</dbReference>
<dbReference type="SUPFAM" id="SSF53822">
    <property type="entry name" value="Periplasmic binding protein-like I"/>
    <property type="match status" value="1"/>
</dbReference>
<dbReference type="PROSITE" id="PS00356">
    <property type="entry name" value="HTH_LACI_1"/>
    <property type="match status" value="1"/>
</dbReference>
<dbReference type="InterPro" id="IPR000843">
    <property type="entry name" value="HTH_LacI"/>
</dbReference>
<accession>A0A147HX61</accession>
<dbReference type="InterPro" id="IPR046335">
    <property type="entry name" value="LacI/GalR-like_sensor"/>
</dbReference>
<dbReference type="CDD" id="cd01392">
    <property type="entry name" value="HTH_LacI"/>
    <property type="match status" value="1"/>
</dbReference>
<dbReference type="Gene3D" id="1.10.260.40">
    <property type="entry name" value="lambda repressor-like DNA-binding domains"/>
    <property type="match status" value="1"/>
</dbReference>
<proteinExistence type="predicted"/>
<name>A0A147HX61_9SPHN</name>
<dbReference type="Proteomes" id="UP000072867">
    <property type="component" value="Unassembled WGS sequence"/>
</dbReference>
<reference evidence="5 6" key="1">
    <citation type="journal article" date="2016" name="Front. Microbiol.">
        <title>Genomic Resource of Rice Seed Associated Bacteria.</title>
        <authorList>
            <person name="Midha S."/>
            <person name="Bansal K."/>
            <person name="Sharma S."/>
            <person name="Kumar N."/>
            <person name="Patil P.P."/>
            <person name="Chaudhry V."/>
            <person name="Patil P.B."/>
        </authorList>
    </citation>
    <scope>NUCLEOTIDE SEQUENCE [LARGE SCALE GENOMIC DNA]</scope>
    <source>
        <strain evidence="5 6">NS319</strain>
    </source>
</reference>
<dbReference type="PANTHER" id="PTHR30146:SF120">
    <property type="entry name" value="ALANINE RACEMASE"/>
    <property type="match status" value="1"/>
</dbReference>
<keyword evidence="3" id="KW-0804">Transcription</keyword>
<dbReference type="PATRIC" id="fig|33051.3.peg.3235"/>
<dbReference type="InterPro" id="IPR010982">
    <property type="entry name" value="Lambda_DNA-bd_dom_sf"/>
</dbReference>
<dbReference type="RefSeq" id="WP_058733537.1">
    <property type="nucleotide sequence ID" value="NZ_LDTD01000066.1"/>
</dbReference>
<dbReference type="SMART" id="SM00354">
    <property type="entry name" value="HTH_LACI"/>
    <property type="match status" value="1"/>
</dbReference>
<dbReference type="InterPro" id="IPR028082">
    <property type="entry name" value="Peripla_BP_I"/>
</dbReference>
<keyword evidence="2" id="KW-0238">DNA-binding</keyword>
<keyword evidence="1" id="KW-0805">Transcription regulation</keyword>
<dbReference type="Pfam" id="PF00356">
    <property type="entry name" value="LacI"/>
    <property type="match status" value="1"/>
</dbReference>
<feature type="domain" description="HTH lacI-type" evidence="4">
    <location>
        <begin position="14"/>
        <end position="68"/>
    </location>
</feature>
<evidence type="ECO:0000256" key="2">
    <source>
        <dbReference type="ARBA" id="ARBA00023125"/>
    </source>
</evidence>
<gene>
    <name evidence="5" type="ORF">NS319_10305</name>
</gene>
<dbReference type="Pfam" id="PF13377">
    <property type="entry name" value="Peripla_BP_3"/>
    <property type="match status" value="1"/>
</dbReference>
<dbReference type="PROSITE" id="PS50932">
    <property type="entry name" value="HTH_LACI_2"/>
    <property type="match status" value="1"/>
</dbReference>
<dbReference type="SUPFAM" id="SSF47413">
    <property type="entry name" value="lambda repressor-like DNA-binding domains"/>
    <property type="match status" value="1"/>
</dbReference>
<evidence type="ECO:0000313" key="5">
    <source>
        <dbReference type="EMBL" id="KTT69527.1"/>
    </source>
</evidence>
<evidence type="ECO:0000256" key="3">
    <source>
        <dbReference type="ARBA" id="ARBA00023163"/>
    </source>
</evidence>